<reference evidence="1 2" key="1">
    <citation type="submission" date="2021-06" db="EMBL/GenBank/DDBJ databases">
        <title>Caerostris darwini draft genome.</title>
        <authorList>
            <person name="Kono N."/>
            <person name="Arakawa K."/>
        </authorList>
    </citation>
    <scope>NUCLEOTIDE SEQUENCE [LARGE SCALE GENOMIC DNA]</scope>
</reference>
<evidence type="ECO:0000313" key="2">
    <source>
        <dbReference type="Proteomes" id="UP001054837"/>
    </source>
</evidence>
<gene>
    <name evidence="1" type="ORF">CDAR_582801</name>
</gene>
<sequence length="93" mass="10620">MRKDMGLLTYKSQTLHFSPNINITLRWDFANKILDLIDTGELDLKKIWFVDEAHFLLSGQMNRQNYGFGGLSTINLSTEFVKSKKGNSSGYSL</sequence>
<protein>
    <submittedName>
        <fullName evidence="1">Uncharacterized protein</fullName>
    </submittedName>
</protein>
<proteinExistence type="predicted"/>
<dbReference type="AlphaFoldDB" id="A0AAV4PNT3"/>
<name>A0AAV4PNT3_9ARAC</name>
<evidence type="ECO:0000313" key="1">
    <source>
        <dbReference type="EMBL" id="GIX97803.1"/>
    </source>
</evidence>
<organism evidence="1 2">
    <name type="scientific">Caerostris darwini</name>
    <dbReference type="NCBI Taxonomy" id="1538125"/>
    <lineage>
        <taxon>Eukaryota</taxon>
        <taxon>Metazoa</taxon>
        <taxon>Ecdysozoa</taxon>
        <taxon>Arthropoda</taxon>
        <taxon>Chelicerata</taxon>
        <taxon>Arachnida</taxon>
        <taxon>Araneae</taxon>
        <taxon>Araneomorphae</taxon>
        <taxon>Entelegynae</taxon>
        <taxon>Araneoidea</taxon>
        <taxon>Araneidae</taxon>
        <taxon>Caerostris</taxon>
    </lineage>
</organism>
<dbReference type="Proteomes" id="UP001054837">
    <property type="component" value="Unassembled WGS sequence"/>
</dbReference>
<dbReference type="EMBL" id="BPLQ01003069">
    <property type="protein sequence ID" value="GIX97803.1"/>
    <property type="molecule type" value="Genomic_DNA"/>
</dbReference>
<comment type="caution">
    <text evidence="1">The sequence shown here is derived from an EMBL/GenBank/DDBJ whole genome shotgun (WGS) entry which is preliminary data.</text>
</comment>
<keyword evidence="2" id="KW-1185">Reference proteome</keyword>
<accession>A0AAV4PNT3</accession>